<dbReference type="InterPro" id="IPR013830">
    <property type="entry name" value="SGNH_hydro"/>
</dbReference>
<dbReference type="EC" id="3.2.1.4" evidence="4"/>
<dbReference type="Pfam" id="PF13472">
    <property type="entry name" value="Lipase_GDSL_2"/>
    <property type="match status" value="1"/>
</dbReference>
<keyword evidence="1" id="KW-0732">Signal</keyword>
<evidence type="ECO:0000313" key="5">
    <source>
        <dbReference type="Proteomes" id="UP001320119"/>
    </source>
</evidence>
<accession>A0AAN1WED0</accession>
<dbReference type="PROSITE" id="PS51257">
    <property type="entry name" value="PROKAR_LIPOPROTEIN"/>
    <property type="match status" value="1"/>
</dbReference>
<evidence type="ECO:0000256" key="1">
    <source>
        <dbReference type="SAM" id="SignalP"/>
    </source>
</evidence>
<dbReference type="Gene3D" id="2.60.120.260">
    <property type="entry name" value="Galactose-binding domain-like"/>
    <property type="match status" value="1"/>
</dbReference>
<evidence type="ECO:0000259" key="3">
    <source>
        <dbReference type="Pfam" id="PF17996"/>
    </source>
</evidence>
<dbReference type="InterPro" id="IPR037461">
    <property type="entry name" value="CtCE2-like_dom"/>
</dbReference>
<dbReference type="PANTHER" id="PTHR37834">
    <property type="entry name" value="GDSL-LIKE LIPASE/ACYLHYDROLASE DOMAIN PROTEIN (AFU_ORTHOLOGUE AFUA_2G00620)"/>
    <property type="match status" value="1"/>
</dbReference>
<gene>
    <name evidence="4" type="ORF">MARGE09_P0253</name>
</gene>
<organism evidence="4 5">
    <name type="scientific">Marinagarivorans cellulosilyticus</name>
    <dbReference type="NCBI Taxonomy" id="2721545"/>
    <lineage>
        <taxon>Bacteria</taxon>
        <taxon>Pseudomonadati</taxon>
        <taxon>Pseudomonadota</taxon>
        <taxon>Gammaproteobacteria</taxon>
        <taxon>Cellvibrionales</taxon>
        <taxon>Cellvibrionaceae</taxon>
        <taxon>Marinagarivorans</taxon>
    </lineage>
</organism>
<dbReference type="Gene3D" id="3.40.50.1110">
    <property type="entry name" value="SGNH hydrolase"/>
    <property type="match status" value="1"/>
</dbReference>
<keyword evidence="4" id="KW-0326">Glycosidase</keyword>
<dbReference type="GO" id="GO:0008810">
    <property type="term" value="F:cellulase activity"/>
    <property type="evidence" value="ECO:0007669"/>
    <property type="project" value="UniProtKB-EC"/>
</dbReference>
<dbReference type="InterPro" id="IPR040794">
    <property type="entry name" value="CE2_N"/>
</dbReference>
<dbReference type="AlphaFoldDB" id="A0AAN1WED0"/>
<dbReference type="KEGG" id="marq:MARGE09_P0253"/>
<reference evidence="4 5" key="1">
    <citation type="journal article" date="2022" name="IScience">
        <title>An ultrasensitive nanofiber-based assay for enzymatic hydrolysis and deep-sea microbial degradation of cellulose.</title>
        <authorList>
            <person name="Tsudome M."/>
            <person name="Tachioka M."/>
            <person name="Miyazaki M."/>
            <person name="Uchimura K."/>
            <person name="Tsuda M."/>
            <person name="Takaki Y."/>
            <person name="Deguchi S."/>
        </authorList>
    </citation>
    <scope>NUCLEOTIDE SEQUENCE [LARGE SCALE GENOMIC DNA]</scope>
    <source>
        <strain evidence="4 5">GE09</strain>
    </source>
</reference>
<dbReference type="InterPro" id="IPR052762">
    <property type="entry name" value="PCW_deacetylase/CE"/>
</dbReference>
<protein>
    <submittedName>
        <fullName evidence="4">Endoglucanase</fullName>
        <ecNumber evidence="4">3.2.1.4</ecNumber>
    </submittedName>
</protein>
<dbReference type="EMBL" id="AP023086">
    <property type="protein sequence ID" value="BCD96054.1"/>
    <property type="molecule type" value="Genomic_DNA"/>
</dbReference>
<dbReference type="PANTHER" id="PTHR37834:SF2">
    <property type="entry name" value="ESTERASE, SGNH HYDROLASE-TYPE"/>
    <property type="match status" value="1"/>
</dbReference>
<keyword evidence="5" id="KW-1185">Reference proteome</keyword>
<dbReference type="RefSeq" id="WP_236985561.1">
    <property type="nucleotide sequence ID" value="NZ_AP023086.1"/>
</dbReference>
<dbReference type="CDD" id="cd01831">
    <property type="entry name" value="Endoglucanase_E_like"/>
    <property type="match status" value="1"/>
</dbReference>
<feature type="signal peptide" evidence="1">
    <location>
        <begin position="1"/>
        <end position="24"/>
    </location>
</feature>
<name>A0AAN1WED0_9GAMM</name>
<feature type="domain" description="Carbohydrate esterase 2 N-terminal" evidence="3">
    <location>
        <begin position="50"/>
        <end position="156"/>
    </location>
</feature>
<evidence type="ECO:0000313" key="4">
    <source>
        <dbReference type="EMBL" id="BCD96054.1"/>
    </source>
</evidence>
<dbReference type="InterPro" id="IPR036514">
    <property type="entry name" value="SGNH_hydro_sf"/>
</dbReference>
<sequence>MKIISRVLPLILLATALVSCSSFSGNKSESKTMSASSINVIKASDPRIHYSGRMQYKDGAMRFDWAGVEIRFAIKGSAFTLLMDGGGSDYNIVVNGEVLQILRPDAGIQEHIIALPSSANSTSHEVIIQRRNDPHFGVTTFRGLALDTQAELLSKPALKARKIEFIGDSYTVGYGNEGTSTQCDSLRPYENNALSYAALTASALEAEAHMSAVSGRGLVRNYGDKNRVSDEPMPSLYGRVLFHDENSVWDFTQWQPDAVVIKLGTNDFSTEPHPDHIVFQQALTDLINRVTQYYGDTPIFLLADNSMPVIVDLYRSYHQKNYASNSKVHYVVLPKPALEQLGCDWHPNVQYHQQAAAILAPVIKKALAWD</sequence>
<feature type="chain" id="PRO_5042904232" evidence="1">
    <location>
        <begin position="25"/>
        <end position="370"/>
    </location>
</feature>
<dbReference type="Pfam" id="PF17996">
    <property type="entry name" value="CE2_N"/>
    <property type="match status" value="1"/>
</dbReference>
<dbReference type="GO" id="GO:0052689">
    <property type="term" value="F:carboxylic ester hydrolase activity"/>
    <property type="evidence" value="ECO:0007669"/>
    <property type="project" value="InterPro"/>
</dbReference>
<keyword evidence="4" id="KW-0378">Hydrolase</keyword>
<evidence type="ECO:0000259" key="2">
    <source>
        <dbReference type="Pfam" id="PF13472"/>
    </source>
</evidence>
<feature type="domain" description="SGNH hydrolase-type esterase" evidence="2">
    <location>
        <begin position="165"/>
        <end position="333"/>
    </location>
</feature>
<proteinExistence type="predicted"/>
<dbReference type="SUPFAM" id="SSF52266">
    <property type="entry name" value="SGNH hydrolase"/>
    <property type="match status" value="1"/>
</dbReference>
<dbReference type="Proteomes" id="UP001320119">
    <property type="component" value="Chromosome"/>
</dbReference>